<dbReference type="InterPro" id="IPR008271">
    <property type="entry name" value="Ser/Thr_kinase_AS"/>
</dbReference>
<dbReference type="InterPro" id="IPR011993">
    <property type="entry name" value="PH-like_dom_sf"/>
</dbReference>
<accession>A0A7S3NM15</accession>
<keyword evidence="2" id="KW-0808">Transferase</keyword>
<proteinExistence type="predicted"/>
<dbReference type="InterPro" id="IPR050117">
    <property type="entry name" value="MAPK"/>
</dbReference>
<feature type="binding site" evidence="6">
    <location>
        <position position="157"/>
    </location>
    <ligand>
        <name>ATP</name>
        <dbReference type="ChEBI" id="CHEBI:30616"/>
    </ligand>
</feature>
<dbReference type="InterPro" id="IPR017441">
    <property type="entry name" value="Protein_kinase_ATP_BS"/>
</dbReference>
<dbReference type="EMBL" id="HBIJ01014314">
    <property type="protein sequence ID" value="CAE0368838.1"/>
    <property type="molecule type" value="Transcribed_RNA"/>
</dbReference>
<dbReference type="PANTHER" id="PTHR24055">
    <property type="entry name" value="MITOGEN-ACTIVATED PROTEIN KINASE"/>
    <property type="match status" value="1"/>
</dbReference>
<evidence type="ECO:0000256" key="2">
    <source>
        <dbReference type="ARBA" id="ARBA00022679"/>
    </source>
</evidence>
<evidence type="ECO:0000256" key="6">
    <source>
        <dbReference type="PROSITE-ProRule" id="PRU10141"/>
    </source>
</evidence>
<dbReference type="Gene3D" id="3.30.200.20">
    <property type="entry name" value="Phosphorylase Kinase, domain 1"/>
    <property type="match status" value="1"/>
</dbReference>
<evidence type="ECO:0000259" key="8">
    <source>
        <dbReference type="PROSITE" id="PS50003"/>
    </source>
</evidence>
<dbReference type="SUPFAM" id="SSF50729">
    <property type="entry name" value="PH domain-like"/>
    <property type="match status" value="1"/>
</dbReference>
<dbReference type="Gene3D" id="1.10.510.10">
    <property type="entry name" value="Transferase(Phosphotransferase) domain 1"/>
    <property type="match status" value="1"/>
</dbReference>
<dbReference type="PROSITE" id="PS50011">
    <property type="entry name" value="PROTEIN_KINASE_DOM"/>
    <property type="match status" value="1"/>
</dbReference>
<dbReference type="CDD" id="cd07834">
    <property type="entry name" value="STKc_MAPK"/>
    <property type="match status" value="1"/>
</dbReference>
<dbReference type="AlphaFoldDB" id="A0A7S3NM15"/>
<dbReference type="FunFam" id="3.30.200.20:FF:000046">
    <property type="entry name" value="Mitogen-activated protein kinase"/>
    <property type="match status" value="1"/>
</dbReference>
<evidence type="ECO:0000256" key="5">
    <source>
        <dbReference type="ARBA" id="ARBA00022840"/>
    </source>
</evidence>
<evidence type="ECO:0008006" key="11">
    <source>
        <dbReference type="Google" id="ProtNLM"/>
    </source>
</evidence>
<name>A0A7S3NM15_9STRA</name>
<dbReference type="Pfam" id="PF00069">
    <property type="entry name" value="Pkinase"/>
    <property type="match status" value="2"/>
</dbReference>
<dbReference type="SMART" id="SM00233">
    <property type="entry name" value="PH"/>
    <property type="match status" value="1"/>
</dbReference>
<organism evidence="10">
    <name type="scientific">Aureoumbra lagunensis</name>
    <dbReference type="NCBI Taxonomy" id="44058"/>
    <lineage>
        <taxon>Eukaryota</taxon>
        <taxon>Sar</taxon>
        <taxon>Stramenopiles</taxon>
        <taxon>Ochrophyta</taxon>
        <taxon>Pelagophyceae</taxon>
        <taxon>Pelagomonadales</taxon>
        <taxon>Aureoumbra</taxon>
    </lineage>
</organism>
<dbReference type="CDD" id="cd00821">
    <property type="entry name" value="PH"/>
    <property type="match status" value="1"/>
</dbReference>
<feature type="domain" description="PH" evidence="8">
    <location>
        <begin position="10"/>
        <end position="106"/>
    </location>
</feature>
<feature type="region of interest" description="Disordered" evidence="7">
    <location>
        <begin position="286"/>
        <end position="317"/>
    </location>
</feature>
<sequence>MDNSGHEQNNIRMQGIMQKKGGMRWQKRYFILYQNGTKPAQLTYFKDENIGEARASLELTRDAKVDRLSGKQFGFQVIIKGRALKVATENADERDEWMKHLRDCIADAVSQTIVHFSGTDWCIDPKYKLLRKVGSGAYGFVVAADDLSTKKQVAIKKVANAFDDLVDAKRILREVCLMRQFNHPNVVKLYDIMEPKSIDDFEDLYILTELMSTDLQKILYSKTKLSDEQLQYLLYQLLAGMNYVNSAGVLHRDLKPSNLLIDIQTCNLQICDFGLARGTQSQINKTDLSEDAPTSSATEKQNKQDNNSSLHASTENKEAEQEYTEYVVTRWYRAPEIMLGFHAYDQAIDMWSIGCIFGEMLLHQPVFPGSDYIHQLKLIVKLLGRPTKDELWFVSNLNAMNFMLQLPEYKAQDLSLKFPKAPPSALDLLSSMLIFNPKKRISLHAAMEHKFVEEFREQELEQDAGFHVKMDDVENLILTKRNLQKMLYAEVRAFRDFPSVAGASSKQQDTEMMID</sequence>
<evidence type="ECO:0000256" key="7">
    <source>
        <dbReference type="SAM" id="MobiDB-lite"/>
    </source>
</evidence>
<dbReference type="PROSITE" id="PS00107">
    <property type="entry name" value="PROTEIN_KINASE_ATP"/>
    <property type="match status" value="1"/>
</dbReference>
<dbReference type="InterPro" id="IPR001849">
    <property type="entry name" value="PH_domain"/>
</dbReference>
<dbReference type="GO" id="GO:0005524">
    <property type="term" value="F:ATP binding"/>
    <property type="evidence" value="ECO:0007669"/>
    <property type="project" value="UniProtKB-UniRule"/>
</dbReference>
<gene>
    <name evidence="10" type="ORF">ALAG00032_LOCUS9601</name>
</gene>
<dbReference type="PROSITE" id="PS50003">
    <property type="entry name" value="PH_DOMAIN"/>
    <property type="match status" value="1"/>
</dbReference>
<reference evidence="10" key="1">
    <citation type="submission" date="2021-01" db="EMBL/GenBank/DDBJ databases">
        <authorList>
            <person name="Corre E."/>
            <person name="Pelletier E."/>
            <person name="Niang G."/>
            <person name="Scheremetjew M."/>
            <person name="Finn R."/>
            <person name="Kale V."/>
            <person name="Holt S."/>
            <person name="Cochrane G."/>
            <person name="Meng A."/>
            <person name="Brown T."/>
            <person name="Cohen L."/>
        </authorList>
    </citation>
    <scope>NUCLEOTIDE SEQUENCE</scope>
    <source>
        <strain evidence="10">CCMP1510</strain>
    </source>
</reference>
<dbReference type="PROSITE" id="PS00108">
    <property type="entry name" value="PROTEIN_KINASE_ST"/>
    <property type="match status" value="1"/>
</dbReference>
<evidence type="ECO:0000256" key="1">
    <source>
        <dbReference type="ARBA" id="ARBA00022527"/>
    </source>
</evidence>
<evidence type="ECO:0000256" key="4">
    <source>
        <dbReference type="ARBA" id="ARBA00022777"/>
    </source>
</evidence>
<keyword evidence="5 6" id="KW-0067">ATP-binding</keyword>
<evidence type="ECO:0000259" key="9">
    <source>
        <dbReference type="PROSITE" id="PS50011"/>
    </source>
</evidence>
<keyword evidence="3 6" id="KW-0547">Nucleotide-binding</keyword>
<feature type="domain" description="Protein kinase" evidence="9">
    <location>
        <begin position="127"/>
        <end position="452"/>
    </location>
</feature>
<dbReference type="InterPro" id="IPR000719">
    <property type="entry name" value="Prot_kinase_dom"/>
</dbReference>
<feature type="compositionally biased region" description="Polar residues" evidence="7">
    <location>
        <begin position="286"/>
        <end position="313"/>
    </location>
</feature>
<dbReference type="Pfam" id="PF00169">
    <property type="entry name" value="PH"/>
    <property type="match status" value="1"/>
</dbReference>
<dbReference type="SUPFAM" id="SSF56112">
    <property type="entry name" value="Protein kinase-like (PK-like)"/>
    <property type="match status" value="1"/>
</dbReference>
<dbReference type="InterPro" id="IPR011009">
    <property type="entry name" value="Kinase-like_dom_sf"/>
</dbReference>
<dbReference type="SMART" id="SM00220">
    <property type="entry name" value="S_TKc"/>
    <property type="match status" value="1"/>
</dbReference>
<dbReference type="GO" id="GO:0004674">
    <property type="term" value="F:protein serine/threonine kinase activity"/>
    <property type="evidence" value="ECO:0007669"/>
    <property type="project" value="UniProtKB-KW"/>
</dbReference>
<evidence type="ECO:0000313" key="10">
    <source>
        <dbReference type="EMBL" id="CAE0368838.1"/>
    </source>
</evidence>
<keyword evidence="4" id="KW-0418">Kinase</keyword>
<evidence type="ECO:0000256" key="3">
    <source>
        <dbReference type="ARBA" id="ARBA00022741"/>
    </source>
</evidence>
<protein>
    <recommendedName>
        <fullName evidence="11">Mitogen-activated protein kinase</fullName>
    </recommendedName>
</protein>
<dbReference type="Gene3D" id="2.30.29.30">
    <property type="entry name" value="Pleckstrin-homology domain (PH domain)/Phosphotyrosine-binding domain (PTB)"/>
    <property type="match status" value="1"/>
</dbReference>
<keyword evidence="1" id="KW-0723">Serine/threonine-protein kinase</keyword>